<feature type="region of interest" description="Disordered" evidence="4">
    <location>
        <begin position="815"/>
        <end position="1069"/>
    </location>
</feature>
<sequence>MAAWQLLRASRSRTRAGPGYRAGHHGPAAAVLYSSVLAAEDETPDGSRSFCLSGQKASLQQLNGRLASYLQQVQRLETANQRLERQIQEQQDRKCPRELRRLDGYLSTVSLLQDQIGECLSALAQVKLQLLSAELTVFDLNARCEKERERGGGVEEDLNNMRLLEEVLKVHTLPELQTLLNDKTQQLMELHIQHQQDTQVLLAQGSGGVAVEMQSTGSSHLIQQLDDLRQTTVMLHDNNQNEFWFPTQASMLGSAEVTLDPPAASEVVWAELEELRRTVATLEEELTHLQALNMELEASGPEQTESFLLQLVDLQQRADGLCRDLDSVLQAAAQQAADHQVLLDVKSRLETEIQDYKRLLDGPSRQGFSSLYSTSNVRSFCGTSSPSAFGRNITENKTVSFQGGNIRMMRVQNVPRGHVCTVRKTPGIAPLSETVTTVQPIRVHRKHPKSLLPSSSHGGFECGGPGSRSIIADKEEELGFGDLYRKGARDEKRLRDRYKNTSGIADNKDVQNLSRSPGGRYGSEDQKETYIMDSEVRGQKNSDQVFVKSASFGSVPANGGTTFGSQSGGSGMVSDLAASCGGTAANSSRAINGNTEAEVRGRFRRGSGDWMVYGGSLGRTSTTSPSTRNEEESPSGATPPGTSRPETGRFGSGGIGEWMVYGGSLRRNRSLDDEIRLQREGKEDGPSVFANSATSPQETGRFSSRGGGEWMVYGGSLGHKNSLPRTGSKERPVAVTLPATNPPDTRRFGSGGSGERMVHSLKRSDSLPIAGSRESQSAAMHLPTSPPETGRFGSRGSGEWTVYGGSTRLVSVVAASDSKESPSVARQLPTSPPGAPRARRYGSGDSGEWRVYGGTSNADGVSISANYGQVVSPPSSYTGSRPRLGSAGSGGSVVRRSSSVGSGGRLRSSGSGSKLSSSPGGHMTSSSGSGESKSVYSSASGRRSTVGGAGGRSGAVRSTSNQRAPSPGGWLSSSQIGGSHVSSAGSGSKLNSAGSGRTNSTGGRVISSSDRPIRSTGSGAGGNKERISVCKMAALSISAAGRERSQDRRGQAQWSKQQQQQQQQAAATSPLVQRWLVGSTSAEPDGLDDIMRL</sequence>
<evidence type="ECO:0000313" key="7">
    <source>
        <dbReference type="Proteomes" id="UP001488805"/>
    </source>
</evidence>
<dbReference type="Proteomes" id="UP001488805">
    <property type="component" value="Unassembled WGS sequence"/>
</dbReference>
<dbReference type="AlphaFoldDB" id="A0AAW1FI71"/>
<feature type="compositionally biased region" description="Polar residues" evidence="4">
    <location>
        <begin position="689"/>
        <end position="702"/>
    </location>
</feature>
<feature type="region of interest" description="Disordered" evidence="4">
    <location>
        <begin position="610"/>
        <end position="655"/>
    </location>
</feature>
<feature type="compositionally biased region" description="Basic and acidic residues" evidence="4">
    <location>
        <begin position="1041"/>
        <end position="1050"/>
    </location>
</feature>
<feature type="compositionally biased region" description="Polar residues" evidence="4">
    <location>
        <begin position="989"/>
        <end position="1010"/>
    </location>
</feature>
<proteinExistence type="predicted"/>
<name>A0AAW1FI71_ZOAVI</name>
<keyword evidence="1" id="KW-0403">Intermediate filament</keyword>
<dbReference type="InterPro" id="IPR002957">
    <property type="entry name" value="Keratin_I"/>
</dbReference>
<evidence type="ECO:0000259" key="5">
    <source>
        <dbReference type="SMART" id="SM01391"/>
    </source>
</evidence>
<dbReference type="Pfam" id="PF00038">
    <property type="entry name" value="Filament"/>
    <property type="match status" value="1"/>
</dbReference>
<dbReference type="PANTHER" id="PTHR23239:SF180">
    <property type="entry name" value="KERATIN, TYPE I CYTOSKELETAL 17"/>
    <property type="match status" value="1"/>
</dbReference>
<feature type="compositionally biased region" description="Basic and acidic residues" evidence="4">
    <location>
        <begin position="756"/>
        <end position="765"/>
    </location>
</feature>
<organism evidence="6 7">
    <name type="scientific">Zoarces viviparus</name>
    <name type="common">Viviparous eelpout</name>
    <name type="synonym">Blennius viviparus</name>
    <dbReference type="NCBI Taxonomy" id="48416"/>
    <lineage>
        <taxon>Eukaryota</taxon>
        <taxon>Metazoa</taxon>
        <taxon>Chordata</taxon>
        <taxon>Craniata</taxon>
        <taxon>Vertebrata</taxon>
        <taxon>Euteleostomi</taxon>
        <taxon>Actinopterygii</taxon>
        <taxon>Neopterygii</taxon>
        <taxon>Teleostei</taxon>
        <taxon>Neoteleostei</taxon>
        <taxon>Acanthomorphata</taxon>
        <taxon>Eupercaria</taxon>
        <taxon>Perciformes</taxon>
        <taxon>Cottioidei</taxon>
        <taxon>Zoarcales</taxon>
        <taxon>Zoarcidae</taxon>
        <taxon>Zoarcinae</taxon>
        <taxon>Zoarces</taxon>
    </lineage>
</organism>
<feature type="domain" description="IF rod" evidence="5">
    <location>
        <begin position="54"/>
        <end position="365"/>
    </location>
</feature>
<feature type="compositionally biased region" description="Low complexity" evidence="4">
    <location>
        <begin position="972"/>
        <end position="988"/>
    </location>
</feature>
<feature type="compositionally biased region" description="Low complexity" evidence="4">
    <location>
        <begin position="892"/>
        <end position="946"/>
    </location>
</feature>
<evidence type="ECO:0000256" key="1">
    <source>
        <dbReference type="ARBA" id="ARBA00022754"/>
    </source>
</evidence>
<keyword evidence="2 3" id="KW-0175">Coiled coil</keyword>
<dbReference type="InterPro" id="IPR039008">
    <property type="entry name" value="IF_rod_dom"/>
</dbReference>
<feature type="compositionally biased region" description="Polar residues" evidence="4">
    <location>
        <begin position="854"/>
        <end position="879"/>
    </location>
</feature>
<evidence type="ECO:0000313" key="6">
    <source>
        <dbReference type="EMBL" id="KAK9534463.1"/>
    </source>
</evidence>
<keyword evidence="7" id="KW-1185">Reference proteome</keyword>
<dbReference type="Gene3D" id="1.20.5.170">
    <property type="match status" value="1"/>
</dbReference>
<feature type="coiled-coil region" evidence="3">
    <location>
        <begin position="272"/>
        <end position="299"/>
    </location>
</feature>
<feature type="compositionally biased region" description="Low complexity" evidence="4">
    <location>
        <begin position="1051"/>
        <end position="1067"/>
    </location>
</feature>
<evidence type="ECO:0000256" key="2">
    <source>
        <dbReference type="ARBA" id="ARBA00023054"/>
    </source>
</evidence>
<evidence type="ECO:0000256" key="3">
    <source>
        <dbReference type="SAM" id="Coils"/>
    </source>
</evidence>
<feature type="region of interest" description="Disordered" evidence="4">
    <location>
        <begin position="679"/>
        <end position="707"/>
    </location>
</feature>
<reference evidence="6 7" key="1">
    <citation type="journal article" date="2024" name="Genome Biol. Evol.">
        <title>Chromosome-level genome assembly of the viviparous eelpout Zoarces viviparus.</title>
        <authorList>
            <person name="Fuhrmann N."/>
            <person name="Brasseur M.V."/>
            <person name="Bakowski C.E."/>
            <person name="Podsiadlowski L."/>
            <person name="Prost S."/>
            <person name="Krehenwinkel H."/>
            <person name="Mayer C."/>
        </authorList>
    </citation>
    <scope>NUCLEOTIDE SEQUENCE [LARGE SCALE GENOMIC DNA]</scope>
    <source>
        <strain evidence="6">NO-MEL_2022_Ind0_liver</strain>
    </source>
</reference>
<dbReference type="SUPFAM" id="SSF64593">
    <property type="entry name" value="Intermediate filament protein, coiled coil region"/>
    <property type="match status" value="2"/>
</dbReference>
<dbReference type="PANTHER" id="PTHR23239">
    <property type="entry name" value="INTERMEDIATE FILAMENT"/>
    <property type="match status" value="1"/>
</dbReference>
<protein>
    <recommendedName>
        <fullName evidence="5">IF rod domain-containing protein</fullName>
    </recommendedName>
</protein>
<accession>A0AAW1FI71</accession>
<gene>
    <name evidence="6" type="ORF">VZT92_006906</name>
</gene>
<dbReference type="GO" id="GO:0005882">
    <property type="term" value="C:intermediate filament"/>
    <property type="evidence" value="ECO:0007669"/>
    <property type="project" value="UniProtKB-KW"/>
</dbReference>
<dbReference type="GO" id="GO:0005198">
    <property type="term" value="F:structural molecule activity"/>
    <property type="evidence" value="ECO:0007669"/>
    <property type="project" value="InterPro"/>
</dbReference>
<dbReference type="SMART" id="SM01391">
    <property type="entry name" value="Filament"/>
    <property type="match status" value="1"/>
</dbReference>
<feature type="compositionally biased region" description="Polar residues" evidence="4">
    <location>
        <begin position="618"/>
        <end position="627"/>
    </location>
</feature>
<dbReference type="EMBL" id="JBCEZU010000056">
    <property type="protein sequence ID" value="KAK9534463.1"/>
    <property type="molecule type" value="Genomic_DNA"/>
</dbReference>
<comment type="caution">
    <text evidence="6">The sequence shown here is derived from an EMBL/GenBank/DDBJ whole genome shotgun (WGS) entry which is preliminary data.</text>
</comment>
<evidence type="ECO:0000256" key="4">
    <source>
        <dbReference type="SAM" id="MobiDB-lite"/>
    </source>
</evidence>
<feature type="region of interest" description="Disordered" evidence="4">
    <location>
        <begin position="735"/>
        <end position="799"/>
    </location>
</feature>
<feature type="coiled-coil region" evidence="3">
    <location>
        <begin position="59"/>
        <end position="93"/>
    </location>
</feature>